<sequence length="124" mass="13404">MLAGARDKSDSWSRVVAVFQPNRFNRMSVISHLYANSFSDADLVVVTDIYASGTAAIAGVTGELVVNAIRSAHPNLKVIYQPKRSDLIEFLDGELKSGDLCISMGCGDIAMLPSELISRKLTSQ</sequence>
<accession>A0A6J6GC81</accession>
<dbReference type="PANTHER" id="PTHR43445">
    <property type="entry name" value="UDP-N-ACETYLMURAMATE--L-ALANINE LIGASE-RELATED"/>
    <property type="match status" value="1"/>
</dbReference>
<proteinExistence type="predicted"/>
<gene>
    <name evidence="1" type="ORF">UFOPK1826_00385</name>
</gene>
<dbReference type="InterPro" id="IPR036615">
    <property type="entry name" value="Mur_ligase_C_dom_sf"/>
</dbReference>
<protein>
    <submittedName>
        <fullName evidence="1">Unannotated protein</fullName>
    </submittedName>
</protein>
<dbReference type="Gene3D" id="3.90.190.20">
    <property type="entry name" value="Mur ligase, C-terminal domain"/>
    <property type="match status" value="1"/>
</dbReference>
<organism evidence="1">
    <name type="scientific">freshwater metagenome</name>
    <dbReference type="NCBI Taxonomy" id="449393"/>
    <lineage>
        <taxon>unclassified sequences</taxon>
        <taxon>metagenomes</taxon>
        <taxon>ecological metagenomes</taxon>
    </lineage>
</organism>
<dbReference type="EMBL" id="CAEZUN010000032">
    <property type="protein sequence ID" value="CAB4596725.1"/>
    <property type="molecule type" value="Genomic_DNA"/>
</dbReference>
<dbReference type="InterPro" id="IPR050061">
    <property type="entry name" value="MurCDEF_pg_biosynth"/>
</dbReference>
<reference evidence="1" key="1">
    <citation type="submission" date="2020-05" db="EMBL/GenBank/DDBJ databases">
        <authorList>
            <person name="Chiriac C."/>
            <person name="Salcher M."/>
            <person name="Ghai R."/>
            <person name="Kavagutti S V."/>
        </authorList>
    </citation>
    <scope>NUCLEOTIDE SEQUENCE</scope>
</reference>
<dbReference type="GO" id="GO:0016881">
    <property type="term" value="F:acid-amino acid ligase activity"/>
    <property type="evidence" value="ECO:0007669"/>
    <property type="project" value="InterPro"/>
</dbReference>
<evidence type="ECO:0000313" key="1">
    <source>
        <dbReference type="EMBL" id="CAB4596725.1"/>
    </source>
</evidence>
<dbReference type="AlphaFoldDB" id="A0A6J6GC81"/>
<name>A0A6J6GC81_9ZZZZ</name>
<dbReference type="PANTHER" id="PTHR43445:SF3">
    <property type="entry name" value="UDP-N-ACETYLMURAMATE--L-ALANINE LIGASE"/>
    <property type="match status" value="1"/>
</dbReference>
<dbReference type="SUPFAM" id="SSF53244">
    <property type="entry name" value="MurD-like peptide ligases, peptide-binding domain"/>
    <property type="match status" value="1"/>
</dbReference>